<dbReference type="EC" id="7.1.1.2" evidence="3"/>
<evidence type="ECO:0000256" key="15">
    <source>
        <dbReference type="ARBA" id="ARBA00049551"/>
    </source>
</evidence>
<evidence type="ECO:0000256" key="4">
    <source>
        <dbReference type="ARBA" id="ARBA00021095"/>
    </source>
</evidence>
<proteinExistence type="inferred from homology"/>
<feature type="transmembrane region" description="Helical" evidence="16">
    <location>
        <begin position="82"/>
        <end position="102"/>
    </location>
</feature>
<evidence type="ECO:0000256" key="16">
    <source>
        <dbReference type="SAM" id="Phobius"/>
    </source>
</evidence>
<dbReference type="GO" id="GO:0031966">
    <property type="term" value="C:mitochondrial membrane"/>
    <property type="evidence" value="ECO:0007669"/>
    <property type="project" value="UniProtKB-SubCell"/>
</dbReference>
<accession>A0A1X9IRV2</accession>
<comment type="similarity">
    <text evidence="2">Belongs to the complex I subunit 6 family.</text>
</comment>
<organism evidence="17">
    <name type="scientific">Helicana wuana</name>
    <dbReference type="NCBI Taxonomy" id="72982"/>
    <lineage>
        <taxon>Eukaryota</taxon>
        <taxon>Metazoa</taxon>
        <taxon>Ecdysozoa</taxon>
        <taxon>Arthropoda</taxon>
        <taxon>Crustacea</taxon>
        <taxon>Multicrustacea</taxon>
        <taxon>Malacostraca</taxon>
        <taxon>Eumalacostraca</taxon>
        <taxon>Eucarida</taxon>
        <taxon>Decapoda</taxon>
        <taxon>Pleocyemata</taxon>
        <taxon>Brachyura</taxon>
        <taxon>Eubrachyura</taxon>
        <taxon>Grapsoidea</taxon>
        <taxon>Varunidae</taxon>
        <taxon>Helicana</taxon>
    </lineage>
</organism>
<dbReference type="PANTHER" id="PTHR11435">
    <property type="entry name" value="NADH UBIQUINONE OXIDOREDUCTASE SUBUNIT ND6"/>
    <property type="match status" value="1"/>
</dbReference>
<dbReference type="AlphaFoldDB" id="A0A1X9IRV2"/>
<geneLocation type="mitochondrion" evidence="17"/>
<evidence type="ECO:0000256" key="7">
    <source>
        <dbReference type="ARBA" id="ARBA00022692"/>
    </source>
</evidence>
<evidence type="ECO:0000256" key="2">
    <source>
        <dbReference type="ARBA" id="ARBA00005698"/>
    </source>
</evidence>
<keyword evidence="11" id="KW-0520">NAD</keyword>
<keyword evidence="7 16" id="KW-0812">Transmembrane</keyword>
<keyword evidence="5" id="KW-0813">Transport</keyword>
<keyword evidence="13 16" id="KW-0472">Membrane</keyword>
<dbReference type="GO" id="GO:0008137">
    <property type="term" value="F:NADH dehydrogenase (ubiquinone) activity"/>
    <property type="evidence" value="ECO:0007669"/>
    <property type="project" value="UniProtKB-EC"/>
</dbReference>
<feature type="transmembrane region" description="Helical" evidence="16">
    <location>
        <begin position="138"/>
        <end position="162"/>
    </location>
</feature>
<protein>
    <recommendedName>
        <fullName evidence="4">NADH-ubiquinone oxidoreductase chain 6</fullName>
        <ecNumber evidence="3">7.1.1.2</ecNumber>
    </recommendedName>
    <alternativeName>
        <fullName evidence="14">NADH dehydrogenase subunit 6</fullName>
    </alternativeName>
</protein>
<reference evidence="17" key="1">
    <citation type="submission" date="2016-05" db="EMBL/GenBank/DDBJ databases">
        <title>The complete mitochondrial genome of the Helice wuana.</title>
        <authorList>
            <person name="Liu Q.-N."/>
            <person name="Tang B.-P."/>
        </authorList>
    </citation>
    <scope>NUCLEOTIDE SEQUENCE</scope>
</reference>
<evidence type="ECO:0000256" key="1">
    <source>
        <dbReference type="ARBA" id="ARBA00004225"/>
    </source>
</evidence>
<sequence>MIFMFTIPLLFFCSFMFTQLSHPLAMGLMLFTQTILISLTVGIYNFSFWFSYILFLVFLGGMLVLFIYIASLASNESFSFSLTSFFLFMTLAFLFVSSLLFFDPLMISSNCSSLSPSSPSYHLSTPFIINWIYNSPSMIFTIFIVSYLLLMLIIVVKIVNLFKGPLRLIS</sequence>
<keyword evidence="8" id="KW-1278">Translocase</keyword>
<keyword evidence="9" id="KW-0249">Electron transport</keyword>
<evidence type="ECO:0000256" key="3">
    <source>
        <dbReference type="ARBA" id="ARBA00012944"/>
    </source>
</evidence>
<feature type="transmembrane region" description="Helical" evidence="16">
    <location>
        <begin position="47"/>
        <end position="70"/>
    </location>
</feature>
<comment type="catalytic activity">
    <reaction evidence="15">
        <text>a ubiquinone + NADH + 5 H(+)(in) = a ubiquinol + NAD(+) + 4 H(+)(out)</text>
        <dbReference type="Rhea" id="RHEA:29091"/>
        <dbReference type="Rhea" id="RHEA-COMP:9565"/>
        <dbReference type="Rhea" id="RHEA-COMP:9566"/>
        <dbReference type="ChEBI" id="CHEBI:15378"/>
        <dbReference type="ChEBI" id="CHEBI:16389"/>
        <dbReference type="ChEBI" id="CHEBI:17976"/>
        <dbReference type="ChEBI" id="CHEBI:57540"/>
        <dbReference type="ChEBI" id="CHEBI:57945"/>
        <dbReference type="EC" id="7.1.1.2"/>
    </reaction>
</comment>
<gene>
    <name evidence="17" type="primary">nad6</name>
</gene>
<evidence type="ECO:0000256" key="5">
    <source>
        <dbReference type="ARBA" id="ARBA00022448"/>
    </source>
</evidence>
<dbReference type="InterPro" id="IPR050269">
    <property type="entry name" value="ComplexI_Subunit6"/>
</dbReference>
<evidence type="ECO:0000256" key="10">
    <source>
        <dbReference type="ARBA" id="ARBA00022989"/>
    </source>
</evidence>
<evidence type="ECO:0000256" key="6">
    <source>
        <dbReference type="ARBA" id="ARBA00022660"/>
    </source>
</evidence>
<keyword evidence="12 17" id="KW-0496">Mitochondrion</keyword>
<evidence type="ECO:0000256" key="14">
    <source>
        <dbReference type="ARBA" id="ARBA00031019"/>
    </source>
</evidence>
<dbReference type="PANTHER" id="PTHR11435:SF1">
    <property type="entry name" value="NADH-UBIQUINONE OXIDOREDUCTASE CHAIN 6"/>
    <property type="match status" value="1"/>
</dbReference>
<evidence type="ECO:0000256" key="13">
    <source>
        <dbReference type="ARBA" id="ARBA00023136"/>
    </source>
</evidence>
<keyword evidence="6" id="KW-0679">Respiratory chain</keyword>
<evidence type="ECO:0000256" key="12">
    <source>
        <dbReference type="ARBA" id="ARBA00023128"/>
    </source>
</evidence>
<comment type="subcellular location">
    <subcellularLocation>
        <location evidence="1">Mitochondrion membrane</location>
        <topology evidence="1">Multi-pass membrane protein</topology>
    </subcellularLocation>
</comment>
<evidence type="ECO:0000256" key="11">
    <source>
        <dbReference type="ARBA" id="ARBA00023027"/>
    </source>
</evidence>
<evidence type="ECO:0000256" key="8">
    <source>
        <dbReference type="ARBA" id="ARBA00022967"/>
    </source>
</evidence>
<evidence type="ECO:0000256" key="9">
    <source>
        <dbReference type="ARBA" id="ARBA00022982"/>
    </source>
</evidence>
<dbReference type="EMBL" id="KX344898">
    <property type="protein sequence ID" value="APL97762.1"/>
    <property type="molecule type" value="Genomic_DNA"/>
</dbReference>
<evidence type="ECO:0000313" key="17">
    <source>
        <dbReference type="EMBL" id="APL97762.1"/>
    </source>
</evidence>
<keyword evidence="10 16" id="KW-1133">Transmembrane helix</keyword>
<name>A0A1X9IRV2_9EUCA</name>